<gene>
    <name evidence="5" type="ORF">N0B31_07370</name>
</gene>
<dbReference type="GO" id="GO:0009317">
    <property type="term" value="C:acetyl-CoA carboxylase complex"/>
    <property type="evidence" value="ECO:0007669"/>
    <property type="project" value="InterPro"/>
</dbReference>
<dbReference type="InterPro" id="IPR051047">
    <property type="entry name" value="AccD/PCCB"/>
</dbReference>
<dbReference type="KEGG" id="ssai:N0B31_07370"/>
<reference evidence="5" key="1">
    <citation type="submission" date="2022-09" db="EMBL/GenBank/DDBJ databases">
        <title>Diverse halophilic archaea isolated from saline environments.</title>
        <authorList>
            <person name="Cui H.-L."/>
        </authorList>
    </citation>
    <scope>NUCLEOTIDE SEQUENCE</scope>
    <source>
        <strain evidence="5">ZS-35-S2</strain>
    </source>
</reference>
<dbReference type="GO" id="GO:0003989">
    <property type="term" value="F:acetyl-CoA carboxylase activity"/>
    <property type="evidence" value="ECO:0007669"/>
    <property type="project" value="InterPro"/>
</dbReference>
<protein>
    <submittedName>
        <fullName evidence="5">Acyl-CoA carboxylase subunit beta</fullName>
    </submittedName>
</protein>
<organism evidence="5 6">
    <name type="scientific">Salinirubellus salinus</name>
    <dbReference type="NCBI Taxonomy" id="1364945"/>
    <lineage>
        <taxon>Archaea</taxon>
        <taxon>Methanobacteriati</taxon>
        <taxon>Methanobacteriota</taxon>
        <taxon>Stenosarchaea group</taxon>
        <taxon>Halobacteria</taxon>
        <taxon>Halobacteriales</taxon>
        <taxon>Natronomonadaceae</taxon>
        <taxon>Salinirubellus</taxon>
    </lineage>
</organism>
<dbReference type="EMBL" id="CP104003">
    <property type="protein sequence ID" value="UWM56103.1"/>
    <property type="molecule type" value="Genomic_DNA"/>
</dbReference>
<dbReference type="InterPro" id="IPR011762">
    <property type="entry name" value="COA_CT_N"/>
</dbReference>
<dbReference type="PROSITE" id="PS50989">
    <property type="entry name" value="COA_CT_CTER"/>
    <property type="match status" value="1"/>
</dbReference>
<dbReference type="AlphaFoldDB" id="A0A9E7UCB7"/>
<dbReference type="GO" id="GO:0006633">
    <property type="term" value="P:fatty acid biosynthetic process"/>
    <property type="evidence" value="ECO:0007669"/>
    <property type="project" value="InterPro"/>
</dbReference>
<dbReference type="PRINTS" id="PR01070">
    <property type="entry name" value="ACCCTRFRASEB"/>
</dbReference>
<dbReference type="PANTHER" id="PTHR43842:SF2">
    <property type="entry name" value="PROPIONYL-COA CARBOXYLASE BETA CHAIN, MITOCHONDRIAL"/>
    <property type="match status" value="1"/>
</dbReference>
<proteinExistence type="inferred from homology"/>
<sequence>MTMEDRIDELRERKAEAEKGGGEARIEAQHEKGKMTARERVDYFVDDGTFEEFDTLREHRSTNFDMDEKKVPGDGVVTGYGEVDGRTVFVFAHDFTVFGGSLGEVFAEKVTKMMDRAIETGAPIIGLNDSAGARIQEGIDSLAGYAEIFHRNQKASGVVPQISAIMGPCAGGAVYSPAITDFIFMVQETSHMFITGPDVIETVTGEEVGFEELGGAGTHTGESGVAHFSAAAEEQALDDIRHLLSYLPQNNVEDPPSVEPWDDPERECTAAEDVVPDQPQKPYDITDVIGDVVDEQSFFEVAEAYARNIVTGFARLDGHAVGVVANQPRVNAGTLDIDASLKGSRFVRFCDAFNIPILTFVDVPGFMPGTDQEHGGIIKHGAKLLYAYSEATVPLMTVITRKAYGGAYDVMASKHLEADVNYAWPTAEIAVMGPQGAVNVLYRDELADADDPDSLRDDLIDEYRETFANPYTAAERGFVDDVIEPKDTRRRLIRDLDVLRSKRKENPSRKHGNIPL</sequence>
<dbReference type="PROSITE" id="PS50980">
    <property type="entry name" value="COA_CT_NTER"/>
    <property type="match status" value="1"/>
</dbReference>
<dbReference type="InterPro" id="IPR029045">
    <property type="entry name" value="ClpP/crotonase-like_dom_sf"/>
</dbReference>
<name>A0A9E7UCB7_9EURY</name>
<evidence type="ECO:0000256" key="2">
    <source>
        <dbReference type="SAM" id="MobiDB-lite"/>
    </source>
</evidence>
<evidence type="ECO:0000313" key="5">
    <source>
        <dbReference type="EMBL" id="UWM56103.1"/>
    </source>
</evidence>
<evidence type="ECO:0000259" key="4">
    <source>
        <dbReference type="PROSITE" id="PS50989"/>
    </source>
</evidence>
<evidence type="ECO:0000259" key="3">
    <source>
        <dbReference type="PROSITE" id="PS50980"/>
    </source>
</evidence>
<keyword evidence="6" id="KW-1185">Reference proteome</keyword>
<evidence type="ECO:0000256" key="1">
    <source>
        <dbReference type="ARBA" id="ARBA00006102"/>
    </source>
</evidence>
<dbReference type="Proteomes" id="UP001057580">
    <property type="component" value="Chromosome"/>
</dbReference>
<dbReference type="InterPro" id="IPR000438">
    <property type="entry name" value="Acetyl_CoA_COase_Trfase_b_su"/>
</dbReference>
<dbReference type="InterPro" id="IPR011763">
    <property type="entry name" value="COA_CT_C"/>
</dbReference>
<feature type="domain" description="CoA carboxyltransferase N-terminal" evidence="3">
    <location>
        <begin position="3"/>
        <end position="259"/>
    </location>
</feature>
<dbReference type="FunFam" id="3.90.226.10:FF:000017">
    <property type="entry name" value="Propionyl-CoA carboxylase subunit beta 5"/>
    <property type="match status" value="1"/>
</dbReference>
<feature type="domain" description="CoA carboxyltransferase C-terminal" evidence="4">
    <location>
        <begin position="263"/>
        <end position="498"/>
    </location>
</feature>
<dbReference type="PANTHER" id="PTHR43842">
    <property type="entry name" value="PROPIONYL-COA CARBOXYLASE BETA CHAIN"/>
    <property type="match status" value="1"/>
</dbReference>
<dbReference type="GO" id="GO:0004658">
    <property type="term" value="F:propionyl-CoA carboxylase activity"/>
    <property type="evidence" value="ECO:0007669"/>
    <property type="project" value="TreeGrafter"/>
</dbReference>
<evidence type="ECO:0000313" key="6">
    <source>
        <dbReference type="Proteomes" id="UP001057580"/>
    </source>
</evidence>
<dbReference type="SUPFAM" id="SSF52096">
    <property type="entry name" value="ClpP/crotonase"/>
    <property type="match status" value="2"/>
</dbReference>
<dbReference type="Pfam" id="PF01039">
    <property type="entry name" value="Carboxyl_trans"/>
    <property type="match status" value="1"/>
</dbReference>
<accession>A0A9E7UCB7</accession>
<dbReference type="FunFam" id="3.90.226.10:FF:000016">
    <property type="entry name" value="Propionyl-CoA carboxylase, beta subunit"/>
    <property type="match status" value="1"/>
</dbReference>
<comment type="similarity">
    <text evidence="1">Belongs to the AccD/PCCB family.</text>
</comment>
<feature type="region of interest" description="Disordered" evidence="2">
    <location>
        <begin position="1"/>
        <end position="33"/>
    </location>
</feature>
<dbReference type="InterPro" id="IPR034733">
    <property type="entry name" value="AcCoA_carboxyl_beta"/>
</dbReference>
<dbReference type="Gene3D" id="3.90.226.10">
    <property type="entry name" value="2-enoyl-CoA Hydratase, Chain A, domain 1"/>
    <property type="match status" value="2"/>
</dbReference>